<dbReference type="GO" id="GO:0016846">
    <property type="term" value="F:carbon-sulfur lyase activity"/>
    <property type="evidence" value="ECO:0007669"/>
    <property type="project" value="InterPro"/>
</dbReference>
<evidence type="ECO:0000256" key="4">
    <source>
        <dbReference type="ARBA" id="ARBA00023239"/>
    </source>
</evidence>
<keyword evidence="3" id="KW-0862">Zinc</keyword>
<keyword evidence="7" id="KW-1185">Reference proteome</keyword>
<reference evidence="6" key="1">
    <citation type="submission" date="2021-07" db="EMBL/GenBank/DDBJ databases">
        <authorList>
            <person name="Durling M."/>
        </authorList>
    </citation>
    <scope>NUCLEOTIDE SEQUENCE</scope>
</reference>
<accession>A0A9N9PZ91</accession>
<dbReference type="PANTHER" id="PTHR33337:SF44">
    <property type="entry name" value="DUF636 DOMAIN PROTEIN (AFU_ORTHOLOGUE AFUA_1G09754)"/>
    <property type="match status" value="1"/>
</dbReference>
<dbReference type="InterPro" id="IPR006913">
    <property type="entry name" value="CENP-V/GFA"/>
</dbReference>
<dbReference type="InterPro" id="IPR011057">
    <property type="entry name" value="Mss4-like_sf"/>
</dbReference>
<dbReference type="GO" id="GO:0046872">
    <property type="term" value="F:metal ion binding"/>
    <property type="evidence" value="ECO:0007669"/>
    <property type="project" value="UniProtKB-KW"/>
</dbReference>
<proteinExistence type="inferred from homology"/>
<evidence type="ECO:0000256" key="3">
    <source>
        <dbReference type="ARBA" id="ARBA00022833"/>
    </source>
</evidence>
<sequence length="187" mass="20780">MPKTLEGSCQCGLVEFKLESQPQPFPCYQIVPRKGNSNSKIIQSHTPVPYQLCACSICRKCGGYGGSVNLGGIASTLQITKGSDSVKKYTATKDRGLPTAEKCTSERNFCSECATMLWLWDKTWPELIHPFASAIDTELPVVEEMVCVKANSKPAYVRWPEGKKSVHENYGEDSIEGWHKKRGLFVE</sequence>
<evidence type="ECO:0000259" key="5">
    <source>
        <dbReference type="Pfam" id="PF04828"/>
    </source>
</evidence>
<organism evidence="6 7">
    <name type="scientific">Hymenoscyphus fraxineus</name>
    <dbReference type="NCBI Taxonomy" id="746836"/>
    <lineage>
        <taxon>Eukaryota</taxon>
        <taxon>Fungi</taxon>
        <taxon>Dikarya</taxon>
        <taxon>Ascomycota</taxon>
        <taxon>Pezizomycotina</taxon>
        <taxon>Leotiomycetes</taxon>
        <taxon>Helotiales</taxon>
        <taxon>Helotiaceae</taxon>
        <taxon>Hymenoscyphus</taxon>
    </lineage>
</organism>
<comment type="similarity">
    <text evidence="1">Belongs to the Gfa family.</text>
</comment>
<dbReference type="Proteomes" id="UP000696280">
    <property type="component" value="Unassembled WGS sequence"/>
</dbReference>
<dbReference type="Gene3D" id="2.170.150.70">
    <property type="match status" value="1"/>
</dbReference>
<dbReference type="EMBL" id="CAJVRL010000104">
    <property type="protein sequence ID" value="CAG8961190.1"/>
    <property type="molecule type" value="Genomic_DNA"/>
</dbReference>
<dbReference type="OrthoDB" id="406544at2759"/>
<dbReference type="Pfam" id="PF04828">
    <property type="entry name" value="GFA"/>
    <property type="match status" value="1"/>
</dbReference>
<gene>
    <name evidence="6" type="ORF">HYFRA_00013245</name>
</gene>
<dbReference type="AlphaFoldDB" id="A0A9N9PZ91"/>
<evidence type="ECO:0000313" key="6">
    <source>
        <dbReference type="EMBL" id="CAG8961190.1"/>
    </source>
</evidence>
<comment type="caution">
    <text evidence="6">The sequence shown here is derived from an EMBL/GenBank/DDBJ whole genome shotgun (WGS) entry which is preliminary data.</text>
</comment>
<dbReference type="PANTHER" id="PTHR33337">
    <property type="entry name" value="GFA DOMAIN-CONTAINING PROTEIN"/>
    <property type="match status" value="1"/>
</dbReference>
<dbReference type="SUPFAM" id="SSF51316">
    <property type="entry name" value="Mss4-like"/>
    <property type="match status" value="1"/>
</dbReference>
<evidence type="ECO:0000313" key="7">
    <source>
        <dbReference type="Proteomes" id="UP000696280"/>
    </source>
</evidence>
<name>A0A9N9PZ91_9HELO</name>
<protein>
    <recommendedName>
        <fullName evidence="5">CENP-V/GFA domain-containing protein</fullName>
    </recommendedName>
</protein>
<feature type="domain" description="CENP-V/GFA" evidence="5">
    <location>
        <begin position="45"/>
        <end position="136"/>
    </location>
</feature>
<evidence type="ECO:0000256" key="2">
    <source>
        <dbReference type="ARBA" id="ARBA00022723"/>
    </source>
</evidence>
<evidence type="ECO:0000256" key="1">
    <source>
        <dbReference type="ARBA" id="ARBA00005495"/>
    </source>
</evidence>
<keyword evidence="2" id="KW-0479">Metal-binding</keyword>
<keyword evidence="4" id="KW-0456">Lyase</keyword>